<dbReference type="PANTHER" id="PTHR30511:SF3">
    <property type="entry name" value="LYSINE RACEMASE"/>
    <property type="match status" value="1"/>
</dbReference>
<accession>A0A221MI13</accession>
<dbReference type="Proteomes" id="UP000204391">
    <property type="component" value="Chromosome"/>
</dbReference>
<gene>
    <name evidence="5" type="ORF">CFK40_02485</name>
</gene>
<dbReference type="InterPro" id="IPR001608">
    <property type="entry name" value="Ala_racemase_N"/>
</dbReference>
<dbReference type="Gene3D" id="3.20.20.10">
    <property type="entry name" value="Alanine racemase"/>
    <property type="match status" value="1"/>
</dbReference>
<dbReference type="EMBL" id="CP022437">
    <property type="protein sequence ID" value="ASN07270.1"/>
    <property type="molecule type" value="Genomic_DNA"/>
</dbReference>
<reference evidence="5 6" key="1">
    <citation type="journal article" date="2003" name="Int. J. Syst. Evol. Microbiol.">
        <title>Virgibacillus carmonensis sp. nov., Virgibacillus necropolis sp. nov. and Virgibacillus picturae sp. nov., three novel species isolated from deteriorated mural paintings, transfer of the species of the genus salibacillus to Virgibacillus, as Virgibacillus marismortui comb. nov. and Virgibacillus salexigens comb. nov., and emended description of the genus Virgibacillus.</title>
        <authorList>
            <person name="Heyrman J."/>
            <person name="Logan N.A."/>
            <person name="Busse H.J."/>
            <person name="Balcaen A."/>
            <person name="Lebbe L."/>
            <person name="Rodriguez-Diaz M."/>
            <person name="Swings J."/>
            <person name="De Vos P."/>
        </authorList>
    </citation>
    <scope>NUCLEOTIDE SEQUENCE [LARGE SCALE GENOMIC DNA]</scope>
    <source>
        <strain evidence="5 6">LMG 19488</strain>
    </source>
</reference>
<dbReference type="GO" id="GO:0005829">
    <property type="term" value="C:cytosol"/>
    <property type="evidence" value="ECO:0007669"/>
    <property type="project" value="TreeGrafter"/>
</dbReference>
<evidence type="ECO:0000313" key="5">
    <source>
        <dbReference type="EMBL" id="ASN07270.1"/>
    </source>
</evidence>
<keyword evidence="6" id="KW-1185">Reference proteome</keyword>
<dbReference type="KEGG" id="vne:CFK40_02485"/>
<evidence type="ECO:0000256" key="1">
    <source>
        <dbReference type="ARBA" id="ARBA00001933"/>
    </source>
</evidence>
<proteinExistence type="predicted"/>
<organism evidence="5 6">
    <name type="scientific">Virgibacillus necropolis</name>
    <dbReference type="NCBI Taxonomy" id="163877"/>
    <lineage>
        <taxon>Bacteria</taxon>
        <taxon>Bacillati</taxon>
        <taxon>Bacillota</taxon>
        <taxon>Bacilli</taxon>
        <taxon>Bacillales</taxon>
        <taxon>Bacillaceae</taxon>
        <taxon>Virgibacillus</taxon>
    </lineage>
</organism>
<dbReference type="AlphaFoldDB" id="A0A221MI13"/>
<dbReference type="OrthoDB" id="504078at2"/>
<dbReference type="GO" id="GO:0008784">
    <property type="term" value="F:alanine racemase activity"/>
    <property type="evidence" value="ECO:0007669"/>
    <property type="project" value="TreeGrafter"/>
</dbReference>
<dbReference type="SUPFAM" id="SSF51419">
    <property type="entry name" value="PLP-binding barrel"/>
    <property type="match status" value="1"/>
</dbReference>
<evidence type="ECO:0000256" key="2">
    <source>
        <dbReference type="ARBA" id="ARBA00022898"/>
    </source>
</evidence>
<protein>
    <submittedName>
        <fullName evidence="5">Alanine racemase</fullName>
    </submittedName>
</protein>
<dbReference type="GO" id="GO:0030170">
    <property type="term" value="F:pyridoxal phosphate binding"/>
    <property type="evidence" value="ECO:0007669"/>
    <property type="project" value="TreeGrafter"/>
</dbReference>
<dbReference type="Pfam" id="PF01168">
    <property type="entry name" value="Ala_racemase_N"/>
    <property type="match status" value="1"/>
</dbReference>
<dbReference type="PANTHER" id="PTHR30511">
    <property type="entry name" value="ALANINE RACEMASE"/>
    <property type="match status" value="1"/>
</dbReference>
<evidence type="ECO:0000313" key="6">
    <source>
        <dbReference type="Proteomes" id="UP000204391"/>
    </source>
</evidence>
<evidence type="ECO:0000259" key="4">
    <source>
        <dbReference type="Pfam" id="PF01168"/>
    </source>
</evidence>
<keyword evidence="2" id="KW-0663">Pyridoxal phosphate</keyword>
<dbReference type="InterPro" id="IPR000821">
    <property type="entry name" value="Ala_racemase"/>
</dbReference>
<name>A0A221MI13_9BACI</name>
<dbReference type="CDD" id="cd06815">
    <property type="entry name" value="PLPDE_III_AR_like_1"/>
    <property type="match status" value="1"/>
</dbReference>
<keyword evidence="3" id="KW-0413">Isomerase</keyword>
<dbReference type="InterPro" id="IPR029066">
    <property type="entry name" value="PLP-binding_barrel"/>
</dbReference>
<evidence type="ECO:0000256" key="3">
    <source>
        <dbReference type="ARBA" id="ARBA00023235"/>
    </source>
</evidence>
<comment type="cofactor">
    <cofactor evidence="1">
        <name>pyridoxal 5'-phosphate</name>
        <dbReference type="ChEBI" id="CHEBI:597326"/>
    </cofactor>
</comment>
<sequence length="356" mass="38618">MHATSRVEINLAKIAHNAEKLVQLYGSKGIELMGVTKTVCGDSVIAEIFVNNGIHMLADSKLVNLKKMRDAGVSAQFVLLRSPALSEVDAVVQYADISMNTELSVIKKLAETANLSNSVHQIILMVEMGDLREGIMPANLEGFIQKVMELSGVAIVGIGANFACFGGVRPSKDNMSELSKLADIIQTRFSLPLVHVTGGNSANYNWFTAADSIGNINNLRLGESIYLGRETLDRKAIPGLYTDAFTFVSEVIESKIKPSVPYGETGQNAFGNRLQFRDRGLIRRAIASFGSQDVLVAGLTPELDIEILGSSSDHTILDAKEVDLKVGDEVRFALDYGALLSVMTSVYITKKYSNIL</sequence>
<feature type="domain" description="Alanine racemase N-terminal" evidence="4">
    <location>
        <begin position="9"/>
        <end position="228"/>
    </location>
</feature>